<evidence type="ECO:0000256" key="1">
    <source>
        <dbReference type="SAM" id="Phobius"/>
    </source>
</evidence>
<keyword evidence="4" id="KW-1185">Reference proteome</keyword>
<dbReference type="SUPFAM" id="SSF57184">
    <property type="entry name" value="Growth factor receptor domain"/>
    <property type="match status" value="1"/>
</dbReference>
<accession>A0AAW0EYY0</accession>
<dbReference type="Proteomes" id="UP001430356">
    <property type="component" value="Unassembled WGS sequence"/>
</dbReference>
<keyword evidence="1" id="KW-0472">Membrane</keyword>
<reference evidence="3 4" key="1">
    <citation type="journal article" date="2021" name="MBio">
        <title>A New Model Trypanosomatid, Novymonas esmeraldas: Genomic Perception of Its 'Candidatus Pandoraea novymonadis' Endosymbiont.</title>
        <authorList>
            <person name="Zakharova A."/>
            <person name="Saura A."/>
            <person name="Butenko A."/>
            <person name="Podesvova L."/>
            <person name="Warmusova S."/>
            <person name="Kostygov A.Y."/>
            <person name="Nenarokova A."/>
            <person name="Lukes J."/>
            <person name="Opperdoes F.R."/>
            <person name="Yurchenko V."/>
        </authorList>
    </citation>
    <scope>NUCLEOTIDE SEQUENCE [LARGE SCALE GENOMIC DNA]</scope>
    <source>
        <strain evidence="3 4">E262AT.01</strain>
    </source>
</reference>
<evidence type="ECO:0008006" key="5">
    <source>
        <dbReference type="Google" id="ProtNLM"/>
    </source>
</evidence>
<keyword evidence="2" id="KW-0732">Signal</keyword>
<name>A0AAW0EYY0_9TRYP</name>
<comment type="caution">
    <text evidence="3">The sequence shown here is derived from an EMBL/GenBank/DDBJ whole genome shotgun (WGS) entry which is preliminary data.</text>
</comment>
<keyword evidence="1" id="KW-0812">Transmembrane</keyword>
<gene>
    <name evidence="3" type="ORF">NESM_000810800</name>
</gene>
<feature type="transmembrane region" description="Helical" evidence="1">
    <location>
        <begin position="109"/>
        <end position="130"/>
    </location>
</feature>
<keyword evidence="1" id="KW-1133">Transmembrane helix</keyword>
<dbReference type="InterPro" id="IPR009030">
    <property type="entry name" value="Growth_fac_rcpt_cys_sf"/>
</dbReference>
<feature type="signal peptide" evidence="2">
    <location>
        <begin position="1"/>
        <end position="27"/>
    </location>
</feature>
<evidence type="ECO:0000256" key="2">
    <source>
        <dbReference type="SAM" id="SignalP"/>
    </source>
</evidence>
<sequence length="131" mass="13038">MASFNSKALMLAALTLVLAVLTVCATAQGSNCQVPGCTSCHPSSSLVCLQCQSGYFLDQSTCHPNGTCGVTNCQVCVSGSVSKCSVCNSGYSLTSSFLCGPKHRNAATAAPGALIAVSGIVVAAACVVVAL</sequence>
<evidence type="ECO:0000313" key="3">
    <source>
        <dbReference type="EMBL" id="KAK7198499.1"/>
    </source>
</evidence>
<protein>
    <recommendedName>
        <fullName evidence="5">Surface antigen-like protein</fullName>
    </recommendedName>
</protein>
<feature type="chain" id="PRO_5043575494" description="Surface antigen-like protein" evidence="2">
    <location>
        <begin position="28"/>
        <end position="131"/>
    </location>
</feature>
<organism evidence="3 4">
    <name type="scientific">Novymonas esmeraldas</name>
    <dbReference type="NCBI Taxonomy" id="1808958"/>
    <lineage>
        <taxon>Eukaryota</taxon>
        <taxon>Discoba</taxon>
        <taxon>Euglenozoa</taxon>
        <taxon>Kinetoplastea</taxon>
        <taxon>Metakinetoplastina</taxon>
        <taxon>Trypanosomatida</taxon>
        <taxon>Trypanosomatidae</taxon>
        <taxon>Novymonas</taxon>
    </lineage>
</organism>
<evidence type="ECO:0000313" key="4">
    <source>
        <dbReference type="Proteomes" id="UP001430356"/>
    </source>
</evidence>
<proteinExistence type="predicted"/>
<dbReference type="AlphaFoldDB" id="A0AAW0EYY0"/>
<dbReference type="EMBL" id="JAECZO010000154">
    <property type="protein sequence ID" value="KAK7198499.1"/>
    <property type="molecule type" value="Genomic_DNA"/>
</dbReference>